<evidence type="ECO:0008006" key="4">
    <source>
        <dbReference type="Google" id="ProtNLM"/>
    </source>
</evidence>
<sequence>MRNVSLFLLFYLFGVASLFAQTTTDAFAKYEAREYRASAEMFDKALKDGKGTGADHYNAACSWALAGNKEKAFAHLTKAVEKDWVNLSHLKQDGDLKSLHKDKRWPQLLAQVEARKDKVEANYNKPLQAQLEKIYQTDQYYRMMIDSVQKNYGTESVQWKGLLDKMQAQDEENKRQVVAILEKHGWPGKSLVGPTASMAAFLVIQHSDKATMEKYLPLLREAIEKGEASKSNLALMEDRVLINKGLPQLYGSQLRMNAETKRYELYQVEDEANLDKRRAEMGLGPIAEYLKRFGLEYTPKSN</sequence>
<evidence type="ECO:0000256" key="1">
    <source>
        <dbReference type="SAM" id="SignalP"/>
    </source>
</evidence>
<dbReference type="RefSeq" id="WP_089319923.1">
    <property type="nucleotide sequence ID" value="NZ_FZOQ01000013.1"/>
</dbReference>
<dbReference type="AlphaFoldDB" id="A0A239H8A7"/>
<dbReference type="NCBIfam" id="NF047558">
    <property type="entry name" value="TPR_END_plus"/>
    <property type="match status" value="1"/>
</dbReference>
<name>A0A239H8A7_9BACT</name>
<evidence type="ECO:0000313" key="3">
    <source>
        <dbReference type="Proteomes" id="UP000198432"/>
    </source>
</evidence>
<keyword evidence="1" id="KW-0732">Signal</keyword>
<dbReference type="EMBL" id="FZOQ01000013">
    <property type="protein sequence ID" value="SNS77639.1"/>
    <property type="molecule type" value="Genomic_DNA"/>
</dbReference>
<proteinExistence type="predicted"/>
<dbReference type="InterPro" id="IPR046732">
    <property type="entry name" value="DUF6624"/>
</dbReference>
<gene>
    <name evidence="2" type="ORF">SAMN06296052_11326</name>
</gene>
<dbReference type="OrthoDB" id="1164858at2"/>
<dbReference type="Proteomes" id="UP000198432">
    <property type="component" value="Unassembled WGS sequence"/>
</dbReference>
<evidence type="ECO:0000313" key="2">
    <source>
        <dbReference type="EMBL" id="SNS77639.1"/>
    </source>
</evidence>
<organism evidence="2 3">
    <name type="scientific">Pontibacter ummariensis</name>
    <dbReference type="NCBI Taxonomy" id="1610492"/>
    <lineage>
        <taxon>Bacteria</taxon>
        <taxon>Pseudomonadati</taxon>
        <taxon>Bacteroidota</taxon>
        <taxon>Cytophagia</taxon>
        <taxon>Cytophagales</taxon>
        <taxon>Hymenobacteraceae</taxon>
        <taxon>Pontibacter</taxon>
    </lineage>
</organism>
<protein>
    <recommendedName>
        <fullName evidence="4">Tetratricopeptide repeat-containing protein</fullName>
    </recommendedName>
</protein>
<reference evidence="3" key="1">
    <citation type="submission" date="2017-06" db="EMBL/GenBank/DDBJ databases">
        <authorList>
            <person name="Varghese N."/>
            <person name="Submissions S."/>
        </authorList>
    </citation>
    <scope>NUCLEOTIDE SEQUENCE [LARGE SCALE GENOMIC DNA]</scope>
    <source>
        <strain evidence="3">NKM1</strain>
    </source>
</reference>
<feature type="chain" id="PRO_5012037331" description="Tetratricopeptide repeat-containing protein" evidence="1">
    <location>
        <begin position="21"/>
        <end position="302"/>
    </location>
</feature>
<feature type="signal peptide" evidence="1">
    <location>
        <begin position="1"/>
        <end position="20"/>
    </location>
</feature>
<dbReference type="Pfam" id="PF20329">
    <property type="entry name" value="DUF6624"/>
    <property type="match status" value="1"/>
</dbReference>
<accession>A0A239H8A7</accession>
<keyword evidence="3" id="KW-1185">Reference proteome</keyword>